<accession>N8YER7</accession>
<evidence type="ECO:0000313" key="3">
    <source>
        <dbReference type="Proteomes" id="UP000013148"/>
    </source>
</evidence>
<dbReference type="RefSeq" id="WP_004818450.1">
    <property type="nucleotide sequence ID" value="NZ_KB849456.1"/>
</dbReference>
<evidence type="ECO:0000313" key="2">
    <source>
        <dbReference type="EMBL" id="ENV17805.1"/>
    </source>
</evidence>
<comment type="caution">
    <text evidence="2">The sequence shown here is derived from an EMBL/GenBank/DDBJ whole genome shotgun (WGS) entry which is preliminary data.</text>
</comment>
<reference evidence="2 3" key="1">
    <citation type="submission" date="2013-02" db="EMBL/GenBank/DDBJ databases">
        <title>The Genome Sequence of Acinetobacter guillouiae NIPH 991.</title>
        <authorList>
            <consortium name="The Broad Institute Genome Sequencing Platform"/>
            <consortium name="The Broad Institute Genome Sequencing Center for Infectious Disease"/>
            <person name="Cerqueira G."/>
            <person name="Feldgarden M."/>
            <person name="Courvalin P."/>
            <person name="Perichon B."/>
            <person name="Grillot-Courvalin C."/>
            <person name="Clermont D."/>
            <person name="Rocha E."/>
            <person name="Yoon E.-J."/>
            <person name="Nemec A."/>
            <person name="Walker B."/>
            <person name="Young S.K."/>
            <person name="Zeng Q."/>
            <person name="Gargeya S."/>
            <person name="Fitzgerald M."/>
            <person name="Haas B."/>
            <person name="Abouelleil A."/>
            <person name="Alvarado L."/>
            <person name="Arachchi H.M."/>
            <person name="Berlin A.M."/>
            <person name="Chapman S.B."/>
            <person name="Dewar J."/>
            <person name="Goldberg J."/>
            <person name="Griggs A."/>
            <person name="Gujja S."/>
            <person name="Hansen M."/>
            <person name="Howarth C."/>
            <person name="Imamovic A."/>
            <person name="Larimer J."/>
            <person name="McCowan C."/>
            <person name="Murphy C."/>
            <person name="Neiman D."/>
            <person name="Pearson M."/>
            <person name="Priest M."/>
            <person name="Roberts A."/>
            <person name="Saif S."/>
            <person name="Shea T."/>
            <person name="Sisk P."/>
            <person name="Sykes S."/>
            <person name="Wortman J."/>
            <person name="Nusbaum C."/>
            <person name="Birren B."/>
        </authorList>
    </citation>
    <scope>NUCLEOTIDE SEQUENCE [LARGE SCALE GENOMIC DNA]</scope>
    <source>
        <strain evidence="2 3">NIPH 991</strain>
    </source>
</reference>
<evidence type="ECO:0000259" key="1">
    <source>
        <dbReference type="Pfam" id="PF11726"/>
    </source>
</evidence>
<dbReference type="Proteomes" id="UP000013148">
    <property type="component" value="Unassembled WGS sequence"/>
</dbReference>
<dbReference type="Pfam" id="PF11726">
    <property type="entry name" value="YagK_YfjJ_C"/>
    <property type="match status" value="1"/>
</dbReference>
<gene>
    <name evidence="2" type="ORF">F964_01110</name>
</gene>
<keyword evidence="3" id="KW-1185">Reference proteome</keyword>
<dbReference type="EMBL" id="APPJ01000009">
    <property type="protein sequence ID" value="ENV17805.1"/>
    <property type="molecule type" value="Genomic_DNA"/>
</dbReference>
<dbReference type="eggNOG" id="ENOG5033357">
    <property type="taxonomic scope" value="Bacteria"/>
</dbReference>
<proteinExistence type="predicted"/>
<sequence length="323" mass="37832">MSNTVVNINESEVLILIDQFIQSLYKTKFNEQQFKMSLKQLVPLFRTIYKAHLKYIKSIDSFQKLISSLDEFLKLTECQGIDDLTNSQLQFLWNNALYNAMDITEQLRLFKSQERSNQNSLETYIKQLTQHYAKLLFIRIDLSIELKYQHKVDIEQFHTYLRTFINRMQNQDTCFKDLHGYAWALEQGETKGYHCHVLLIYDGHKHQKDFGMAIQVGQCWSEITANKGYYFTSNSPEYKAQFLQKGKLGIGMIHRSNPQQVENAINAAMYLVNPEKENQYMRAGVPKMRSFGKAQYKTDHRRVCVVSALPVAQGFSLCTDYYD</sequence>
<organism evidence="2 3">
    <name type="scientific">Acinetobacter guillouiae NIPH 991</name>
    <dbReference type="NCBI Taxonomy" id="1217656"/>
    <lineage>
        <taxon>Bacteria</taxon>
        <taxon>Pseudomonadati</taxon>
        <taxon>Pseudomonadota</taxon>
        <taxon>Gammaproteobacteria</taxon>
        <taxon>Moraxellales</taxon>
        <taxon>Moraxellaceae</taxon>
        <taxon>Acinetobacter</taxon>
    </lineage>
</organism>
<protein>
    <recommendedName>
        <fullName evidence="1">YagK/YfjJ C-terminal domain-containing protein</fullName>
    </recommendedName>
</protein>
<dbReference type="HOGENOM" id="CLU_053856_1_1_6"/>
<dbReference type="PATRIC" id="fig|1217656.3.peg.1088"/>
<dbReference type="InterPro" id="IPR057271">
    <property type="entry name" value="YagK_YfjJ_C"/>
</dbReference>
<feature type="domain" description="YagK/YfjJ C-terminal" evidence="1">
    <location>
        <begin position="130"/>
        <end position="273"/>
    </location>
</feature>
<dbReference type="AlphaFoldDB" id="N8YER7"/>
<name>N8YER7_ACIGI</name>